<evidence type="ECO:0000256" key="1">
    <source>
        <dbReference type="ARBA" id="ARBA00004604"/>
    </source>
</evidence>
<evidence type="ECO:0000313" key="14">
    <source>
        <dbReference type="Proteomes" id="UP000031443"/>
    </source>
</evidence>
<dbReference type="PANTHER" id="PTHR12858">
    <property type="entry name" value="RIBOSOME BIOGENESIS PROTEIN"/>
    <property type="match status" value="1"/>
</dbReference>
<dbReference type="SMART" id="SM01362">
    <property type="entry name" value="DUF663"/>
    <property type="match status" value="1"/>
</dbReference>
<dbReference type="GO" id="GO:0000479">
    <property type="term" value="P:endonucleolytic cleavage of tricistronic rRNA transcript (SSU-rRNA, 5.8S rRNA, LSU-rRNA)"/>
    <property type="evidence" value="ECO:0007669"/>
    <property type="project" value="TreeGrafter"/>
</dbReference>
<comment type="subcellular location">
    <subcellularLocation>
        <location evidence="1">Nucleus</location>
        <location evidence="1">Nucleolus</location>
    </subcellularLocation>
</comment>
<evidence type="ECO:0000256" key="2">
    <source>
        <dbReference type="ARBA" id="ARBA00022517"/>
    </source>
</evidence>
<dbReference type="EMBL" id="KB560900">
    <property type="protein sequence ID" value="EMP28767.1"/>
    <property type="molecule type" value="Genomic_DNA"/>
</dbReference>
<keyword evidence="14" id="KW-1185">Reference proteome</keyword>
<evidence type="ECO:0000256" key="11">
    <source>
        <dbReference type="SAM" id="MobiDB-lite"/>
    </source>
</evidence>
<feature type="compositionally biased region" description="Basic and acidic residues" evidence="11">
    <location>
        <begin position="790"/>
        <end position="805"/>
    </location>
</feature>
<feature type="region of interest" description="Disordered" evidence="11">
    <location>
        <begin position="1"/>
        <end position="41"/>
    </location>
</feature>
<feature type="compositionally biased region" description="Basic residues" evidence="11">
    <location>
        <begin position="1"/>
        <end position="25"/>
    </location>
</feature>
<evidence type="ECO:0000256" key="10">
    <source>
        <dbReference type="ARBA" id="ARBA00061391"/>
    </source>
</evidence>
<keyword evidence="8" id="KW-0539">Nucleus</keyword>
<keyword evidence="7" id="KW-0342">GTP-binding</keyword>
<feature type="compositionally biased region" description="Acidic residues" evidence="11">
    <location>
        <begin position="602"/>
        <end position="625"/>
    </location>
</feature>
<keyword evidence="3" id="KW-0597">Phosphoprotein</keyword>
<sequence length="1531" mass="173606">MEEKDRKKHRKKHSGPKADKKRKRHLNDLGLGDDEDARKRNPKAFAVQSAVRMARTFHRTQDLKTKKHHIPVVDRTPLEPPPVVVVVVGPPKVGKSTLIKCLIRNFTRQKLIEIRGPVTIVSGKRRRLTIIECGCDINTMIDLAKVADLVLMLIDASFGFEMETFEFLNICQVHGFPKIMGVLTHLDTFKNNKQLKKTKKRLKHRFWTEVYQGAKLFYLSGMVHGEYQKQEIHNLGRFISVMKFRPLTWQTSHPYILADRMEDLTNPEDVRVNPKCDRKVSLYGYLRGAYLKNKSQIHMPGVGDFTVSDVSFLPDPCALPEQQKKRSLNEKDKLIYAPLSGVGGVVYDKDAVYIDLGGSHAHQDEEEEVRPNHELVQSLISTHSTIDVKMASSKVSLFMDSKPLGSEDVENQEFVMPKEEKQIDLKTGRVRRKAMFEEENDDGASDEEEGQDEEMSEDEMDGSEGGDGDDVEGESDKEVPGQELGLRSAKRLKREETTEETAVELPAFADSDDDLEMSSGEEGETDLDESKEEAEDHGDEEESDEKESSDSASESSSRQISKFTPCELSREDKERRENHNLDHRLGKKVVSATDSGNCTADEASESESEGSSQEEEGSNDDSEVEESNRKGIQSAPEKNVDGALKWKEDLTQKAAEAFLRQQQSAPNLRKLVYGTVAEDADEADDADEELGGLFHVSRPDKESKQKANALDCSKFPVETPQDWDLDEVMNSIQDCFVTGKWEADKDAAKLLEEDEELYGDFEDLETGVVHKGKPPAEGDEAGSEGEEEDKEGKEPKPGEEEEKQKRLDKKHKLKEMFDAEYDEGDATYFDDLKGEMQKQAQLNRAEFEDQDDESRVQYEGFRPGMYVRIEIENIPCEFVLNFDPHYPIILGGLGNSEGNVGYVQLRLKKHRWYKKILKTRDPIIFSLGWRRFQTIPMYYIEDHNGRHRLLKYSPQHMHCGATFWGPITPQGTGFLAIQSVSGTTTLFIDASPEECRFADQMPPGAAFVEQVQTYCLCGGGSADANLGICIIQLCKRPAEELECRRSLSVGSSLINRASFLLKLPDFRIAATGVVLDLDKSITVVKKLKLTGFPFKIYKNTSFIKGMFNSPLEVAKFEGAAIRTVSGIRGQIKKALRKPEGAFRATFEDKLLMSDIVFMRTWYPVSIPAFYNPVTSLLKPAGEKDTWTGMKTTGQLRHERGIRLKQNKDSLYKPIVREKKHFNKLHIPKALQKALPFKNKPKNHEKKAKPTKDQWRPAVIREPHEKKISALLTALGTVHSYKIKKAKLNHHQHVKDYLKRKHKEEEEKFKRQKEAKKKLFRIMGQKEKKRQKSSLKGSGNEQKLDQALITFHTHLPETISLLCVSEDCYKHKWKCAQRYVSGKTSLTNKAPAARGGGFIMSMAELSPVSTERLHERSYSRSAAPVQLCCYGAVGQKNPSSYHRFRCHSALLVVSQVLDITMVIRRNFALLLLSHYTMASMQPAQLLGPGSRWCRFELITFAIQGEYFVHYAAQSVFHMLWELTDVKSATEDV</sequence>
<feature type="compositionally biased region" description="Acidic residues" evidence="11">
    <location>
        <begin position="510"/>
        <end position="547"/>
    </location>
</feature>
<evidence type="ECO:0000256" key="4">
    <source>
        <dbReference type="ARBA" id="ARBA00022741"/>
    </source>
</evidence>
<comment type="catalytic activity">
    <reaction evidence="9">
        <text>GTP + H2O = GDP + phosphate + H(+)</text>
        <dbReference type="Rhea" id="RHEA:19669"/>
        <dbReference type="ChEBI" id="CHEBI:15377"/>
        <dbReference type="ChEBI" id="CHEBI:15378"/>
        <dbReference type="ChEBI" id="CHEBI:37565"/>
        <dbReference type="ChEBI" id="CHEBI:43474"/>
        <dbReference type="ChEBI" id="CHEBI:58189"/>
    </reaction>
    <physiologicalReaction direction="left-to-right" evidence="9">
        <dbReference type="Rhea" id="RHEA:19670"/>
    </physiologicalReaction>
</comment>
<dbReference type="GO" id="GO:0000462">
    <property type="term" value="P:maturation of SSU-rRNA from tricistronic rRNA transcript (SSU-rRNA, 5.8S rRNA, LSU-rRNA)"/>
    <property type="evidence" value="ECO:0007669"/>
    <property type="project" value="TreeGrafter"/>
</dbReference>
<keyword evidence="4" id="KW-0547">Nucleotide-binding</keyword>
<accession>M7BKP5</accession>
<dbReference type="GO" id="GO:0032040">
    <property type="term" value="C:small-subunit processome"/>
    <property type="evidence" value="ECO:0007669"/>
    <property type="project" value="UniProtKB-ARBA"/>
</dbReference>
<comment type="similarity">
    <text evidence="10">Belongs to the TRAFAC class translation factor GTPase superfamily. Bms1-like GTPase family. BMS1 subfamily.</text>
</comment>
<dbReference type="Pfam" id="PF04950">
    <property type="entry name" value="RIBIOP_C"/>
    <property type="match status" value="2"/>
</dbReference>
<feature type="region of interest" description="Disordered" evidence="11">
    <location>
        <begin position="1298"/>
        <end position="1339"/>
    </location>
</feature>
<dbReference type="FunFam" id="3.40.50.300:FF:000105">
    <property type="entry name" value="BMS1 ribosome biogenesis factor"/>
    <property type="match status" value="1"/>
</dbReference>
<dbReference type="GO" id="GO:0030686">
    <property type="term" value="C:90S preribosome"/>
    <property type="evidence" value="ECO:0007669"/>
    <property type="project" value="TreeGrafter"/>
</dbReference>
<dbReference type="InterPro" id="IPR030387">
    <property type="entry name" value="G_Bms1/Tsr1_dom"/>
</dbReference>
<evidence type="ECO:0000256" key="8">
    <source>
        <dbReference type="ARBA" id="ARBA00023242"/>
    </source>
</evidence>
<dbReference type="GO" id="GO:0005525">
    <property type="term" value="F:GTP binding"/>
    <property type="evidence" value="ECO:0007669"/>
    <property type="project" value="UniProtKB-KW"/>
</dbReference>
<dbReference type="eggNOG" id="KOG1951">
    <property type="taxonomic scope" value="Eukaryota"/>
</dbReference>
<dbReference type="SUPFAM" id="SSF52540">
    <property type="entry name" value="P-loop containing nucleoside triphosphate hydrolases"/>
    <property type="match status" value="1"/>
</dbReference>
<dbReference type="SMART" id="SM00785">
    <property type="entry name" value="AARP2CN"/>
    <property type="match status" value="1"/>
</dbReference>
<feature type="compositionally biased region" description="Basic and acidic residues" evidence="11">
    <location>
        <begin position="568"/>
        <end position="584"/>
    </location>
</feature>
<dbReference type="Gene3D" id="3.40.50.300">
    <property type="entry name" value="P-loop containing nucleotide triphosphate hydrolases"/>
    <property type="match status" value="1"/>
</dbReference>
<keyword evidence="6" id="KW-0067">ATP-binding</keyword>
<feature type="compositionally biased region" description="Basic residues" evidence="11">
    <location>
        <begin position="1309"/>
        <end position="1319"/>
    </location>
</feature>
<name>M7BKP5_CHEMY</name>
<evidence type="ECO:0000256" key="6">
    <source>
        <dbReference type="ARBA" id="ARBA00022840"/>
    </source>
</evidence>
<evidence type="ECO:0000256" key="3">
    <source>
        <dbReference type="ARBA" id="ARBA00022553"/>
    </source>
</evidence>
<protein>
    <submittedName>
        <fullName evidence="13">Ribosome biogenesis protein BMS1 like protein</fullName>
    </submittedName>
</protein>
<dbReference type="GO" id="GO:0003924">
    <property type="term" value="F:GTPase activity"/>
    <property type="evidence" value="ECO:0007669"/>
    <property type="project" value="TreeGrafter"/>
</dbReference>
<reference evidence="14" key="1">
    <citation type="journal article" date="2013" name="Nat. Genet.">
        <title>The draft genomes of soft-shell turtle and green sea turtle yield insights into the development and evolution of the turtle-specific body plan.</title>
        <authorList>
            <person name="Wang Z."/>
            <person name="Pascual-Anaya J."/>
            <person name="Zadissa A."/>
            <person name="Li W."/>
            <person name="Niimura Y."/>
            <person name="Huang Z."/>
            <person name="Li C."/>
            <person name="White S."/>
            <person name="Xiong Z."/>
            <person name="Fang D."/>
            <person name="Wang B."/>
            <person name="Ming Y."/>
            <person name="Chen Y."/>
            <person name="Zheng Y."/>
            <person name="Kuraku S."/>
            <person name="Pignatelli M."/>
            <person name="Herrero J."/>
            <person name="Beal K."/>
            <person name="Nozawa M."/>
            <person name="Li Q."/>
            <person name="Wang J."/>
            <person name="Zhang H."/>
            <person name="Yu L."/>
            <person name="Shigenobu S."/>
            <person name="Wang J."/>
            <person name="Liu J."/>
            <person name="Flicek P."/>
            <person name="Searle S."/>
            <person name="Wang J."/>
            <person name="Kuratani S."/>
            <person name="Yin Y."/>
            <person name="Aken B."/>
            <person name="Zhang G."/>
            <person name="Irie N."/>
        </authorList>
    </citation>
    <scope>NUCLEOTIDE SEQUENCE [LARGE SCALE GENOMIC DNA]</scope>
</reference>
<dbReference type="GO" id="GO:0034511">
    <property type="term" value="F:U3 snoRNA binding"/>
    <property type="evidence" value="ECO:0007669"/>
    <property type="project" value="TreeGrafter"/>
</dbReference>
<feature type="region of interest" description="Disordered" evidence="11">
    <location>
        <begin position="758"/>
        <end position="809"/>
    </location>
</feature>
<keyword evidence="5" id="KW-0378">Hydrolase</keyword>
<feature type="region of interest" description="Disordered" evidence="11">
    <location>
        <begin position="426"/>
        <end position="643"/>
    </location>
</feature>
<dbReference type="InterPro" id="IPR037875">
    <property type="entry name" value="Bms1_N"/>
</dbReference>
<organism evidence="13 14">
    <name type="scientific">Chelonia mydas</name>
    <name type="common">Green sea-turtle</name>
    <name type="synonym">Chelonia agassizi</name>
    <dbReference type="NCBI Taxonomy" id="8469"/>
    <lineage>
        <taxon>Eukaryota</taxon>
        <taxon>Metazoa</taxon>
        <taxon>Chordata</taxon>
        <taxon>Craniata</taxon>
        <taxon>Vertebrata</taxon>
        <taxon>Euteleostomi</taxon>
        <taxon>Archelosauria</taxon>
        <taxon>Testudinata</taxon>
        <taxon>Testudines</taxon>
        <taxon>Cryptodira</taxon>
        <taxon>Durocryptodira</taxon>
        <taxon>Americhelydia</taxon>
        <taxon>Chelonioidea</taxon>
        <taxon>Cheloniidae</taxon>
        <taxon>Chelonia</taxon>
    </lineage>
</organism>
<dbReference type="GO" id="GO:0005654">
    <property type="term" value="C:nucleoplasm"/>
    <property type="evidence" value="ECO:0007669"/>
    <property type="project" value="UniProtKB-ARBA"/>
</dbReference>
<dbReference type="PROSITE" id="PS51714">
    <property type="entry name" value="G_BMS1"/>
    <property type="match status" value="1"/>
</dbReference>
<evidence type="ECO:0000313" key="13">
    <source>
        <dbReference type="EMBL" id="EMP28767.1"/>
    </source>
</evidence>
<dbReference type="STRING" id="8469.M7BKP5"/>
<dbReference type="CDD" id="cd01882">
    <property type="entry name" value="BMS1"/>
    <property type="match status" value="1"/>
</dbReference>
<keyword evidence="2" id="KW-0690">Ribosome biogenesis</keyword>
<evidence type="ECO:0000256" key="5">
    <source>
        <dbReference type="ARBA" id="ARBA00022801"/>
    </source>
</evidence>
<dbReference type="InterPro" id="IPR027417">
    <property type="entry name" value="P-loop_NTPase"/>
</dbReference>
<evidence type="ECO:0000259" key="12">
    <source>
        <dbReference type="PROSITE" id="PS51714"/>
    </source>
</evidence>
<proteinExistence type="inferred from homology"/>
<evidence type="ECO:0000256" key="9">
    <source>
        <dbReference type="ARBA" id="ARBA00049117"/>
    </source>
</evidence>
<dbReference type="Proteomes" id="UP000031443">
    <property type="component" value="Unassembled WGS sequence"/>
</dbReference>
<feature type="compositionally biased region" description="Acidic residues" evidence="11">
    <location>
        <begin position="777"/>
        <end position="789"/>
    </location>
</feature>
<gene>
    <name evidence="13" type="ORF">UY3_14153</name>
</gene>
<dbReference type="InterPro" id="IPR007034">
    <property type="entry name" value="BMS1_TSR1_C"/>
</dbReference>
<feature type="domain" description="Bms1-type G" evidence="12">
    <location>
        <begin position="80"/>
        <end position="245"/>
    </location>
</feature>
<dbReference type="Pfam" id="PF08142">
    <property type="entry name" value="AARP2CN"/>
    <property type="match status" value="1"/>
</dbReference>
<evidence type="ECO:0000256" key="7">
    <source>
        <dbReference type="ARBA" id="ARBA00023134"/>
    </source>
</evidence>
<feature type="compositionally biased region" description="Acidic residues" evidence="11">
    <location>
        <begin position="437"/>
        <end position="473"/>
    </location>
</feature>
<dbReference type="InterPro" id="IPR012948">
    <property type="entry name" value="AARP2CN"/>
</dbReference>
<dbReference type="InterPro" id="IPR039761">
    <property type="entry name" value="Bms1/Tsr1"/>
</dbReference>
<dbReference type="GO" id="GO:0005524">
    <property type="term" value="F:ATP binding"/>
    <property type="evidence" value="ECO:0007669"/>
    <property type="project" value="UniProtKB-KW"/>
</dbReference>
<dbReference type="PANTHER" id="PTHR12858:SF2">
    <property type="entry name" value="RIBOSOME BIOGENESIS PROTEIN BMS1 HOMOLOG"/>
    <property type="match status" value="1"/>
</dbReference>